<evidence type="ECO:0000256" key="1">
    <source>
        <dbReference type="ARBA" id="ARBA00002711"/>
    </source>
</evidence>
<evidence type="ECO:0000256" key="7">
    <source>
        <dbReference type="ARBA" id="ARBA00023242"/>
    </source>
</evidence>
<comment type="function">
    <text evidence="1 8">Involved in ribosome biogenesis, probably through modulation of rDNA transcription.</text>
</comment>
<evidence type="ECO:0000256" key="3">
    <source>
        <dbReference type="ARBA" id="ARBA00007142"/>
    </source>
</evidence>
<feature type="region of interest" description="Disordered" evidence="9">
    <location>
        <begin position="180"/>
        <end position="204"/>
    </location>
</feature>
<feature type="compositionally biased region" description="Acidic residues" evidence="9">
    <location>
        <begin position="194"/>
        <end position="204"/>
    </location>
</feature>
<evidence type="ECO:0000256" key="2">
    <source>
        <dbReference type="ARBA" id="ARBA00004604"/>
    </source>
</evidence>
<protein>
    <recommendedName>
        <fullName evidence="4 8">Regulator of rDNA transcription 14</fullName>
    </recommendedName>
</protein>
<keyword evidence="6 8" id="KW-0804">Transcription</keyword>
<evidence type="ECO:0000256" key="4">
    <source>
        <dbReference type="ARBA" id="ARBA00014115"/>
    </source>
</evidence>
<dbReference type="Proteomes" id="UP000094236">
    <property type="component" value="Unassembled WGS sequence"/>
</dbReference>
<evidence type="ECO:0000256" key="8">
    <source>
        <dbReference type="RuleBase" id="RU362137"/>
    </source>
</evidence>
<dbReference type="GO" id="GO:0005730">
    <property type="term" value="C:nucleolus"/>
    <property type="evidence" value="ECO:0007669"/>
    <property type="project" value="UniProtKB-SubCell"/>
</dbReference>
<gene>
    <name evidence="8" type="primary">RRT14</name>
    <name evidence="10" type="ORF">PACTADRAFT_32866</name>
</gene>
<evidence type="ECO:0000256" key="6">
    <source>
        <dbReference type="ARBA" id="ARBA00023163"/>
    </source>
</evidence>
<evidence type="ECO:0000256" key="9">
    <source>
        <dbReference type="SAM" id="MobiDB-lite"/>
    </source>
</evidence>
<evidence type="ECO:0000256" key="5">
    <source>
        <dbReference type="ARBA" id="ARBA00023015"/>
    </source>
</evidence>
<keyword evidence="7 8" id="KW-0539">Nucleus</keyword>
<accession>A0A1E4U082</accession>
<feature type="region of interest" description="Disordered" evidence="9">
    <location>
        <begin position="152"/>
        <end position="171"/>
    </location>
</feature>
<organism evidence="10 11">
    <name type="scientific">Pachysolen tannophilus NRRL Y-2460</name>
    <dbReference type="NCBI Taxonomy" id="669874"/>
    <lineage>
        <taxon>Eukaryota</taxon>
        <taxon>Fungi</taxon>
        <taxon>Dikarya</taxon>
        <taxon>Ascomycota</taxon>
        <taxon>Saccharomycotina</taxon>
        <taxon>Pichiomycetes</taxon>
        <taxon>Pachysolenaceae</taxon>
        <taxon>Pachysolen</taxon>
    </lineage>
</organism>
<keyword evidence="5 8" id="KW-0805">Transcription regulation</keyword>
<sequence>MFSGSFRSESSKLQSQNAINKLISNYLPGSEQIASSNSSKKLNKIKLIKSGAQAINNNAVNHKFNEKNEAFRRKSQKKEKLVKRKKVKSISEETLKLNRVAKINKLKSEKNYKDKELVEVLDKKVEILKSWELSNENELKALEAEILSIKQKEQNKRKKTRARRQEKSEFNEKVKKGIISYPGLTPGLAPVGLADEDEDEESDY</sequence>
<comment type="similarity">
    <text evidence="3 8">Belongs to the RRT14 family.</text>
</comment>
<dbReference type="InterPro" id="IPR031404">
    <property type="entry name" value="Rrt14"/>
</dbReference>
<dbReference type="AlphaFoldDB" id="A0A1E4U082"/>
<keyword evidence="11" id="KW-1185">Reference proteome</keyword>
<evidence type="ECO:0000313" key="10">
    <source>
        <dbReference type="EMBL" id="ODV97399.1"/>
    </source>
</evidence>
<name>A0A1E4U082_PACTA</name>
<dbReference type="OrthoDB" id="4069371at2759"/>
<dbReference type="EMBL" id="KV454012">
    <property type="protein sequence ID" value="ODV97399.1"/>
    <property type="molecule type" value="Genomic_DNA"/>
</dbReference>
<reference evidence="11" key="1">
    <citation type="submission" date="2016-05" db="EMBL/GenBank/DDBJ databases">
        <title>Comparative genomics of biotechnologically important yeasts.</title>
        <authorList>
            <consortium name="DOE Joint Genome Institute"/>
            <person name="Riley R."/>
            <person name="Haridas S."/>
            <person name="Wolfe K.H."/>
            <person name="Lopes M.R."/>
            <person name="Hittinger C.T."/>
            <person name="Goker M."/>
            <person name="Salamov A."/>
            <person name="Wisecaver J."/>
            <person name="Long T.M."/>
            <person name="Aerts A.L."/>
            <person name="Barry K."/>
            <person name="Choi C."/>
            <person name="Clum A."/>
            <person name="Coughlan A.Y."/>
            <person name="Deshpande S."/>
            <person name="Douglass A.P."/>
            <person name="Hanson S.J."/>
            <person name="Klenk H.-P."/>
            <person name="Labutti K."/>
            <person name="Lapidus A."/>
            <person name="Lindquist E."/>
            <person name="Lipzen A."/>
            <person name="Meier-Kolthoff J.P."/>
            <person name="Ohm R.A."/>
            <person name="Otillar R.P."/>
            <person name="Pangilinan J."/>
            <person name="Peng Y."/>
            <person name="Rokas A."/>
            <person name="Rosa C.A."/>
            <person name="Scheuner C."/>
            <person name="Sibirny A.A."/>
            <person name="Slot J.C."/>
            <person name="Stielow J.B."/>
            <person name="Sun H."/>
            <person name="Kurtzman C.P."/>
            <person name="Blackwell M."/>
            <person name="Grigoriev I.V."/>
            <person name="Jeffries T.W."/>
        </authorList>
    </citation>
    <scope>NUCLEOTIDE SEQUENCE [LARGE SCALE GENOMIC DNA]</scope>
    <source>
        <strain evidence="11">NRRL Y-2460</strain>
    </source>
</reference>
<evidence type="ECO:0000313" key="11">
    <source>
        <dbReference type="Proteomes" id="UP000094236"/>
    </source>
</evidence>
<dbReference type="Pfam" id="PF17075">
    <property type="entry name" value="RRT14"/>
    <property type="match status" value="1"/>
</dbReference>
<comment type="subcellular location">
    <subcellularLocation>
        <location evidence="2 8">Nucleus</location>
        <location evidence="2 8">Nucleolus</location>
    </subcellularLocation>
</comment>
<dbReference type="STRING" id="669874.A0A1E4U082"/>
<proteinExistence type="inferred from homology"/>